<evidence type="ECO:0000313" key="1">
    <source>
        <dbReference type="EMBL" id="MBS7230532.1"/>
    </source>
</evidence>
<proteinExistence type="predicted"/>
<gene>
    <name evidence="1" type="ORF">KHA90_05810</name>
</gene>
<dbReference type="Gene3D" id="3.40.630.20">
    <property type="entry name" value="Peptidase C15, pyroglutamyl peptidase I-like"/>
    <property type="match status" value="1"/>
</dbReference>
<dbReference type="InterPro" id="IPR036440">
    <property type="entry name" value="Peptidase_C15-like_sf"/>
</dbReference>
<reference evidence="1 2" key="1">
    <citation type="journal article" date="2018" name="Int. J. Syst. Evol. Microbiol.">
        <title>Flavobacterium chryseum sp. nov. and Flavobacterium psychroterrae sp. nov., novel environmental bacteria isolated from Antarctica.</title>
        <authorList>
            <person name="Kralova S."/>
            <person name="Svec P."/>
            <person name="Busse H.J."/>
            <person name="Stankova E."/>
            <person name="Vaczi P."/>
            <person name="Sedlacek I."/>
        </authorList>
    </citation>
    <scope>NUCLEOTIDE SEQUENCE [LARGE SCALE GENOMIC DNA]</scope>
    <source>
        <strain evidence="1 2">CCM 8827</strain>
    </source>
</reference>
<evidence type="ECO:0000313" key="2">
    <source>
        <dbReference type="Proteomes" id="UP000722625"/>
    </source>
</evidence>
<accession>A0ABS5P8G2</accession>
<organism evidence="1 2">
    <name type="scientific">Flavobacterium psychroterrae</name>
    <dbReference type="NCBI Taxonomy" id="2133767"/>
    <lineage>
        <taxon>Bacteria</taxon>
        <taxon>Pseudomonadati</taxon>
        <taxon>Bacteroidota</taxon>
        <taxon>Flavobacteriia</taxon>
        <taxon>Flavobacteriales</taxon>
        <taxon>Flavobacteriaceae</taxon>
        <taxon>Flavobacterium</taxon>
    </lineage>
</organism>
<protein>
    <submittedName>
        <fullName evidence="1">Uncharacterized protein</fullName>
    </submittedName>
</protein>
<dbReference type="SUPFAM" id="SSF53182">
    <property type="entry name" value="Pyrrolidone carboxyl peptidase (pyroglutamate aminopeptidase)"/>
    <property type="match status" value="1"/>
</dbReference>
<keyword evidence="2" id="KW-1185">Reference proteome</keyword>
<comment type="caution">
    <text evidence="1">The sequence shown here is derived from an EMBL/GenBank/DDBJ whole genome shotgun (WGS) entry which is preliminary data.</text>
</comment>
<name>A0ABS5P8G2_9FLAO</name>
<sequence length="618" mass="71433">MTYNLRVKGNIVTNVGGTTRIYAKEGFEINSNKSIIYSAPEYTYGDPEDPPKRLHPNIVSVQFLDENNSVLKQESIAKWGDIIATNILYGKKLKIKIVTKEVTDGTKIEFGVKGKSKNDSQEFWRIDELKWNLEIQNNTCETNLFSLNTLWYSEEHEYYDYDLHKTKIKAEDLNTFTIKGILNFRTFELLNEEDELKPIAYLRNYEELIGLFNADNSGGKALIDNYENKFISDKPEVFKISREFSGYLNFTENLTLNDIKERVKTDAKKLWDAAVQVVQAGILDDRPLYWARNKMQVRLKRNPIFENDIDFETSIVKDGSQLYKLIQLFEEQSRNYNDIDFSKAAGKKKLLITGFDPFVLNDDRKMPENIRFGNPLQSNPSGINALALHGKTIGDYFIQTLVCPARYKDFDEFKGGKGIIETFIKPFIQEVDMIITVSQGGAFRFDVDRFPCKNRGGFMDNMFWGKSKDGFDETYFKQLTEGEEFYETTLPYAKMVPYQNNLSDTFWTYFNQTFNQDETHGDNLKNKEGIVIRSSLKDIQNVTSKSGSGSNYLSNEIFYRVAKLRTKMRPMLATGHLHIPRIQEKPIENYVRGNSSTEDINPKITILIEEIKNIISKI</sequence>
<dbReference type="Proteomes" id="UP000722625">
    <property type="component" value="Unassembled WGS sequence"/>
</dbReference>
<dbReference type="EMBL" id="JAGYVZ010000004">
    <property type="protein sequence ID" value="MBS7230532.1"/>
    <property type="molecule type" value="Genomic_DNA"/>
</dbReference>
<dbReference type="RefSeq" id="WP_213296327.1">
    <property type="nucleotide sequence ID" value="NZ_JAGYVZ010000004.1"/>
</dbReference>